<feature type="domain" description="Inositol polyphosphate-related phosphatase" evidence="4">
    <location>
        <begin position="138"/>
        <end position="448"/>
    </location>
</feature>
<proteinExistence type="inferred from homology"/>
<dbReference type="InterPro" id="IPR036691">
    <property type="entry name" value="Endo/exonu/phosph_ase_sf"/>
</dbReference>
<dbReference type="AlphaFoldDB" id="A0A371HHP8"/>
<dbReference type="EMBL" id="QJKJ01002561">
    <property type="protein sequence ID" value="RDY02316.1"/>
    <property type="molecule type" value="Genomic_DNA"/>
</dbReference>
<dbReference type="PANTHER" id="PTHR45666:SF18">
    <property type="entry name" value="TYPE IV INOSITOL POLYPHOSPHATE 5-PHOSPHATASE 9"/>
    <property type="match status" value="1"/>
</dbReference>
<organism evidence="5 6">
    <name type="scientific">Mucuna pruriens</name>
    <name type="common">Velvet bean</name>
    <name type="synonym">Dolichos pruriens</name>
    <dbReference type="NCBI Taxonomy" id="157652"/>
    <lineage>
        <taxon>Eukaryota</taxon>
        <taxon>Viridiplantae</taxon>
        <taxon>Streptophyta</taxon>
        <taxon>Embryophyta</taxon>
        <taxon>Tracheophyta</taxon>
        <taxon>Spermatophyta</taxon>
        <taxon>Magnoliopsida</taxon>
        <taxon>eudicotyledons</taxon>
        <taxon>Gunneridae</taxon>
        <taxon>Pentapetalae</taxon>
        <taxon>rosids</taxon>
        <taxon>fabids</taxon>
        <taxon>Fabales</taxon>
        <taxon>Fabaceae</taxon>
        <taxon>Papilionoideae</taxon>
        <taxon>50 kb inversion clade</taxon>
        <taxon>NPAAA clade</taxon>
        <taxon>indigoferoid/millettioid clade</taxon>
        <taxon>Phaseoleae</taxon>
        <taxon>Mucuna</taxon>
    </lineage>
</organism>
<evidence type="ECO:0000259" key="4">
    <source>
        <dbReference type="SMART" id="SM00128"/>
    </source>
</evidence>
<sequence>MTSNAAKCASSFTSHENPSYSSSCTSLSLSQNDPFHFSLLLLFWDFLYNAFFVPKNTTLPYQESKQRRPPLVSPSLNHSFVIFFRPRFDMWPTLVANKIFKKRLGSSNFIADYPSYKEPLPGIVDIDQNSKTILNDHKNIQNYNTWNVGGIAPDEDLNIDDLLETCNNSCDIYILGFQEIVPLKASNVLGSENNEISTKWNSIIREALSKRTRDERGKDQRDAKKQEVKNNCPNKKENPAKYCEAPHDFQCIISKQMVGIFISVWTRRDLCPFIRHPSVSCVGCGIMGCLGNKGSVSVRFQLHETSFCFVCSHLASGGREGDEKYRNSNVAEIFSRTSFPRGPLLDLPRTILDHDHVVLLGDLNYRISLPEETTRLLVEKRDWDSLLENDQTFTIDVAITGKRKKREEHQHVWYGEGLKQLQYTRIESKLSDHRPVKAMFTAEIRVLPELKNLRSLFLSERFDQIKTPFEVSTTDDFVRRKRSSFRL</sequence>
<dbReference type="Proteomes" id="UP000257109">
    <property type="component" value="Unassembled WGS sequence"/>
</dbReference>
<evidence type="ECO:0000313" key="5">
    <source>
        <dbReference type="EMBL" id="RDY02316.1"/>
    </source>
</evidence>
<dbReference type="GO" id="GO:0004445">
    <property type="term" value="F:inositol-polyphosphate 5-phosphatase activity"/>
    <property type="evidence" value="ECO:0007669"/>
    <property type="project" value="InterPro"/>
</dbReference>
<protein>
    <submittedName>
        <fullName evidence="5">Type IV inositol polyphosphate 5-phosphatase 9</fullName>
    </submittedName>
</protein>
<dbReference type="GO" id="GO:0004439">
    <property type="term" value="F:phosphatidylinositol-4,5-bisphosphate 5-phosphatase activity"/>
    <property type="evidence" value="ECO:0007669"/>
    <property type="project" value="TreeGrafter"/>
</dbReference>
<dbReference type="GO" id="GO:0034485">
    <property type="term" value="F:phosphatidylinositol-3,4,5-trisphosphate 5-phosphatase activity"/>
    <property type="evidence" value="ECO:0007669"/>
    <property type="project" value="TreeGrafter"/>
</dbReference>
<gene>
    <name evidence="5" type="primary">IP5P9</name>
    <name evidence="5" type="ORF">CR513_14240</name>
</gene>
<name>A0A371HHP8_MUCPR</name>
<dbReference type="STRING" id="157652.A0A371HHP8"/>
<dbReference type="OrthoDB" id="62798at2759"/>
<evidence type="ECO:0000256" key="1">
    <source>
        <dbReference type="ARBA" id="ARBA00010768"/>
    </source>
</evidence>
<keyword evidence="6" id="KW-1185">Reference proteome</keyword>
<keyword evidence="2" id="KW-0378">Hydrolase</keyword>
<dbReference type="SMART" id="SM00128">
    <property type="entry name" value="IPPc"/>
    <property type="match status" value="1"/>
</dbReference>
<dbReference type="InterPro" id="IPR045849">
    <property type="entry name" value="IP5P_plant"/>
</dbReference>
<dbReference type="SUPFAM" id="SSF56219">
    <property type="entry name" value="DNase I-like"/>
    <property type="match status" value="1"/>
</dbReference>
<feature type="non-terminal residue" evidence="5">
    <location>
        <position position="1"/>
    </location>
</feature>
<dbReference type="PANTHER" id="PTHR45666">
    <property type="entry name" value="TYPE IV INOSITOL POLYPHOSPHATE 5-PHOSPHATASE 9"/>
    <property type="match status" value="1"/>
</dbReference>
<dbReference type="Gene3D" id="3.60.10.10">
    <property type="entry name" value="Endonuclease/exonuclease/phosphatase"/>
    <property type="match status" value="1"/>
</dbReference>
<evidence type="ECO:0000256" key="2">
    <source>
        <dbReference type="ARBA" id="ARBA00022801"/>
    </source>
</evidence>
<evidence type="ECO:0000313" key="6">
    <source>
        <dbReference type="Proteomes" id="UP000257109"/>
    </source>
</evidence>
<feature type="region of interest" description="Disordered" evidence="3">
    <location>
        <begin position="211"/>
        <end position="233"/>
    </location>
</feature>
<reference evidence="5" key="1">
    <citation type="submission" date="2018-05" db="EMBL/GenBank/DDBJ databases">
        <title>Draft genome of Mucuna pruriens seed.</title>
        <authorList>
            <person name="Nnadi N.E."/>
            <person name="Vos R."/>
            <person name="Hasami M.H."/>
            <person name="Devisetty U.K."/>
            <person name="Aguiy J.C."/>
        </authorList>
    </citation>
    <scope>NUCLEOTIDE SEQUENCE [LARGE SCALE GENOMIC DNA]</scope>
    <source>
        <strain evidence="5">JCA_2017</strain>
    </source>
</reference>
<evidence type="ECO:0000256" key="3">
    <source>
        <dbReference type="SAM" id="MobiDB-lite"/>
    </source>
</evidence>
<comment type="caution">
    <text evidence="5">The sequence shown here is derived from an EMBL/GenBank/DDBJ whole genome shotgun (WGS) entry which is preliminary data.</text>
</comment>
<dbReference type="Pfam" id="PF22669">
    <property type="entry name" value="Exo_endo_phos2"/>
    <property type="match status" value="1"/>
</dbReference>
<dbReference type="InterPro" id="IPR000300">
    <property type="entry name" value="IPPc"/>
</dbReference>
<accession>A0A371HHP8</accession>
<dbReference type="GO" id="GO:0046856">
    <property type="term" value="P:phosphatidylinositol dephosphorylation"/>
    <property type="evidence" value="ECO:0007669"/>
    <property type="project" value="InterPro"/>
</dbReference>
<comment type="similarity">
    <text evidence="1">Belongs to the inositol polyphosphate 5-phosphatase family.</text>
</comment>